<evidence type="ECO:0000313" key="3">
    <source>
        <dbReference type="EMBL" id="CAD9081983.1"/>
    </source>
</evidence>
<protein>
    <recommendedName>
        <fullName evidence="4">Phosphoglycerate mutase (2,3-diphosphoglycerate-dependent)</fullName>
    </recommendedName>
</protein>
<feature type="compositionally biased region" description="Gly residues" evidence="1">
    <location>
        <begin position="379"/>
        <end position="389"/>
    </location>
</feature>
<dbReference type="CDD" id="cd07067">
    <property type="entry name" value="HP_PGM_like"/>
    <property type="match status" value="1"/>
</dbReference>
<dbReference type="InterPro" id="IPR029033">
    <property type="entry name" value="His_PPase_superfam"/>
</dbReference>
<name>A0A7S1PG54_9EUKA</name>
<accession>A0A7S1PG54</accession>
<proteinExistence type="predicted"/>
<keyword evidence="2" id="KW-0732">Signal</keyword>
<dbReference type="PANTHER" id="PTHR46192">
    <property type="entry name" value="BROAD-RANGE ACID PHOSPHATASE DET1"/>
    <property type="match status" value="1"/>
</dbReference>
<organism evidence="3">
    <name type="scientific">Percolomonas cosmopolitus</name>
    <dbReference type="NCBI Taxonomy" id="63605"/>
    <lineage>
        <taxon>Eukaryota</taxon>
        <taxon>Discoba</taxon>
        <taxon>Heterolobosea</taxon>
        <taxon>Tetramitia</taxon>
        <taxon>Eutetramitia</taxon>
        <taxon>Percolomonadidae</taxon>
        <taxon>Percolomonas</taxon>
    </lineage>
</organism>
<dbReference type="Pfam" id="PF00300">
    <property type="entry name" value="His_Phos_1"/>
    <property type="match status" value="2"/>
</dbReference>
<dbReference type="SMART" id="SM00855">
    <property type="entry name" value="PGAM"/>
    <property type="match status" value="1"/>
</dbReference>
<gene>
    <name evidence="3" type="ORF">PCOS0759_LOCUS5223</name>
</gene>
<dbReference type="SUPFAM" id="SSF53254">
    <property type="entry name" value="Phosphoglycerate mutase-like"/>
    <property type="match status" value="1"/>
</dbReference>
<dbReference type="Gene3D" id="3.40.50.1240">
    <property type="entry name" value="Phosphoglycerate mutase-like"/>
    <property type="match status" value="1"/>
</dbReference>
<feature type="signal peptide" evidence="2">
    <location>
        <begin position="1"/>
        <end position="20"/>
    </location>
</feature>
<feature type="chain" id="PRO_5030740835" description="Phosphoglycerate mutase (2,3-diphosphoglycerate-dependent)" evidence="2">
    <location>
        <begin position="21"/>
        <end position="429"/>
    </location>
</feature>
<feature type="compositionally biased region" description="Polar residues" evidence="1">
    <location>
        <begin position="347"/>
        <end position="370"/>
    </location>
</feature>
<evidence type="ECO:0000256" key="2">
    <source>
        <dbReference type="SAM" id="SignalP"/>
    </source>
</evidence>
<reference evidence="3" key="1">
    <citation type="submission" date="2021-01" db="EMBL/GenBank/DDBJ databases">
        <authorList>
            <person name="Corre E."/>
            <person name="Pelletier E."/>
            <person name="Niang G."/>
            <person name="Scheremetjew M."/>
            <person name="Finn R."/>
            <person name="Kale V."/>
            <person name="Holt S."/>
            <person name="Cochrane G."/>
            <person name="Meng A."/>
            <person name="Brown T."/>
            <person name="Cohen L."/>
        </authorList>
    </citation>
    <scope>NUCLEOTIDE SEQUENCE</scope>
    <source>
        <strain evidence="3">WS</strain>
    </source>
</reference>
<dbReference type="EMBL" id="HBGD01006298">
    <property type="protein sequence ID" value="CAD9081983.1"/>
    <property type="molecule type" value="Transcribed_RNA"/>
</dbReference>
<dbReference type="InterPro" id="IPR052765">
    <property type="entry name" value="PGM-Related"/>
</dbReference>
<feature type="region of interest" description="Disordered" evidence="1">
    <location>
        <begin position="343"/>
        <end position="429"/>
    </location>
</feature>
<evidence type="ECO:0008006" key="4">
    <source>
        <dbReference type="Google" id="ProtNLM"/>
    </source>
</evidence>
<dbReference type="InterPro" id="IPR013078">
    <property type="entry name" value="His_Pase_superF_clade-1"/>
</dbReference>
<dbReference type="AlphaFoldDB" id="A0A7S1PG54"/>
<evidence type="ECO:0000256" key="1">
    <source>
        <dbReference type="SAM" id="MobiDB-lite"/>
    </source>
</evidence>
<sequence length="429" mass="48995">MLQFWLTASIIFSVIRQSLHECHKKVHSVIHSLIERHLSGEYSFQGYQNSSSGACGDGGRDRTQSPSASMRLFNRLRRRQYTKRIILLRHGESLGNVHPTLFASKPDPSMPLTHEGLHQAYEAGRKLQIPREQSVCFYISPYLRSWQTCERVIAGWIGEEFDKTIRGFEIEWTPEGVVWDFDSEEVFRNYGVRFRLKEDPRLRELEWSGTFQNIDEMPQQIAERKKFGSFYYRFRGGENGGDAYLRVSAFLETMHRDMGKDENFVLVSHGLTLRLLLMRYYHWSVALFHSIKNFRHCEGIEMDRCESDGRFRLAQNVRVGKGRSKFSEDNFMSFVKVMHPRDVHVDSSPQGTPRNAVGSTQATTDELSPTDSSSASFDSGGGVDVGGGKSAVPPPIKLNARRNSSWENLHLFPDSATPLTPDEDSNSIV</sequence>